<evidence type="ECO:0000313" key="2">
    <source>
        <dbReference type="EMBL" id="PGH35284.1"/>
    </source>
</evidence>
<evidence type="ECO:0000256" key="1">
    <source>
        <dbReference type="SAM" id="MobiDB-lite"/>
    </source>
</evidence>
<dbReference type="EMBL" id="PDND01000024">
    <property type="protein sequence ID" value="PGH35284.1"/>
    <property type="molecule type" value="Genomic_DNA"/>
</dbReference>
<protein>
    <submittedName>
        <fullName evidence="2">Uncharacterized protein</fullName>
    </submittedName>
</protein>
<dbReference type="STRING" id="73230.A0A2B7ZFP1"/>
<sequence>MVLTNTPARQNNVLGRAPPSAGNGSLSRTPRFVFGSTAPSSSASQFAATPRFRFPERGGQASDIEADMSDIAPSSSALTEAEARTADLQYTHSREDVIQDSNSDEEEILFQADPNSSPLEGYAETTYDEGGFDIDAEIDSIFPPTPERRKAKRRRVSSPAPNNPNADPISSCPSHSSACASPSSTFLPKSPVSSLASPTTPSRQVNSPGPTTPLPSSSTAFNRLPSSSTKHPRFLLHHQSNSPSISTNFTQSSQAWPTTAPTSTQRRQPHFILPPNTSKPPEHSPNSQTIDHGFSIPGRPRRSISTTTTTPNCIPGGMAASVRGWLLEAEAAKHASQFTNTQTEANSNAKGPRAIQMPPPVRVGNYRLVTEVVDVQHQTSGGTSGHNTYMAGHPAPATLIRTTHVNTPPMAPASNTINTITNKTILSTTRLQPPAQPIPRKILLFGNPISTPSRSHSRSSSDARDHHPPLSASFLAPPPTVAKGDKIGIRRGLVWEMEIEEFGGTVCSIRTNEGRKAIDGLGDAAGSAVGTRAVGERVEKWIVGVEWDIL</sequence>
<organism evidence="2 3">
    <name type="scientific">[Emmonsia] crescens</name>
    <dbReference type="NCBI Taxonomy" id="73230"/>
    <lineage>
        <taxon>Eukaryota</taxon>
        <taxon>Fungi</taxon>
        <taxon>Dikarya</taxon>
        <taxon>Ascomycota</taxon>
        <taxon>Pezizomycotina</taxon>
        <taxon>Eurotiomycetes</taxon>
        <taxon>Eurotiomycetidae</taxon>
        <taxon>Onygenales</taxon>
        <taxon>Ajellomycetaceae</taxon>
        <taxon>Emergomyces</taxon>
    </lineage>
</organism>
<feature type="region of interest" description="Disordered" evidence="1">
    <location>
        <begin position="446"/>
        <end position="481"/>
    </location>
</feature>
<dbReference type="VEuPathDB" id="FungiDB:EMCG_03386"/>
<reference evidence="2 3" key="1">
    <citation type="submission" date="2017-10" db="EMBL/GenBank/DDBJ databases">
        <title>Comparative genomics in systemic dimorphic fungi from Ajellomycetaceae.</title>
        <authorList>
            <person name="Munoz J.F."/>
            <person name="Mcewen J.G."/>
            <person name="Clay O.K."/>
            <person name="Cuomo C.A."/>
        </authorList>
    </citation>
    <scope>NUCLEOTIDE SEQUENCE [LARGE SCALE GENOMIC DNA]</scope>
    <source>
        <strain evidence="2 3">UAMH4076</strain>
    </source>
</reference>
<name>A0A2B7ZFP1_9EURO</name>
<gene>
    <name evidence="2" type="ORF">GX50_01864</name>
</gene>
<feature type="region of interest" description="Disordered" evidence="1">
    <location>
        <begin position="132"/>
        <end position="316"/>
    </location>
</feature>
<feature type="compositionally biased region" description="Polar residues" evidence="1">
    <location>
        <begin position="37"/>
        <end position="47"/>
    </location>
</feature>
<comment type="caution">
    <text evidence="2">The sequence shown here is derived from an EMBL/GenBank/DDBJ whole genome shotgun (WGS) entry which is preliminary data.</text>
</comment>
<dbReference type="AlphaFoldDB" id="A0A2B7ZFP1"/>
<keyword evidence="3" id="KW-1185">Reference proteome</keyword>
<feature type="compositionally biased region" description="Polar residues" evidence="1">
    <location>
        <begin position="220"/>
        <end position="229"/>
    </location>
</feature>
<accession>A0A2B7ZFP1</accession>
<feature type="compositionally biased region" description="Polar residues" evidence="1">
    <location>
        <begin position="1"/>
        <end position="13"/>
    </location>
</feature>
<feature type="compositionally biased region" description="Polar residues" evidence="1">
    <location>
        <begin position="238"/>
        <end position="266"/>
    </location>
</feature>
<feature type="compositionally biased region" description="Basic and acidic residues" evidence="1">
    <location>
        <begin position="459"/>
        <end position="468"/>
    </location>
</feature>
<feature type="compositionally biased region" description="Polar residues" evidence="1">
    <location>
        <begin position="185"/>
        <end position="206"/>
    </location>
</feature>
<dbReference type="Proteomes" id="UP000226031">
    <property type="component" value="Unassembled WGS sequence"/>
</dbReference>
<proteinExistence type="predicted"/>
<feature type="region of interest" description="Disordered" evidence="1">
    <location>
        <begin position="1"/>
        <end position="62"/>
    </location>
</feature>
<feature type="compositionally biased region" description="Low complexity" evidence="1">
    <location>
        <begin position="157"/>
        <end position="184"/>
    </location>
</feature>
<evidence type="ECO:0000313" key="3">
    <source>
        <dbReference type="Proteomes" id="UP000226031"/>
    </source>
</evidence>